<reference evidence="1 2" key="1">
    <citation type="journal article" date="2015" name="Stand. Genomic Sci.">
        <title>Complete genome sequence and description of Salinispira pacifica gen. nov., sp. nov., a novel spirochaete isolated form a hypersaline microbial mat.</title>
        <authorList>
            <person name="Ben Hania W."/>
            <person name="Joseph M."/>
            <person name="Schumann P."/>
            <person name="Bunk B."/>
            <person name="Fiebig A."/>
            <person name="Sproer C."/>
            <person name="Klenk H.P."/>
            <person name="Fardeau M.L."/>
            <person name="Spring S."/>
        </authorList>
    </citation>
    <scope>NUCLEOTIDE SEQUENCE [LARGE SCALE GENOMIC DNA]</scope>
    <source>
        <strain evidence="1 2">L21-RPul-D2</strain>
    </source>
</reference>
<keyword evidence="2" id="KW-1185">Reference proteome</keyword>
<name>V5WEK7_9SPIO</name>
<evidence type="ECO:0000313" key="1">
    <source>
        <dbReference type="EMBL" id="AHC14247.1"/>
    </source>
</evidence>
<dbReference type="STRING" id="1307761.L21SP2_0825"/>
<dbReference type="eggNOG" id="COG1729">
    <property type="taxonomic scope" value="Bacteria"/>
</dbReference>
<dbReference type="Proteomes" id="UP000018680">
    <property type="component" value="Chromosome"/>
</dbReference>
<organism evidence="1 2">
    <name type="scientific">Salinispira pacifica</name>
    <dbReference type="NCBI Taxonomy" id="1307761"/>
    <lineage>
        <taxon>Bacteria</taxon>
        <taxon>Pseudomonadati</taxon>
        <taxon>Spirochaetota</taxon>
        <taxon>Spirochaetia</taxon>
        <taxon>Spirochaetales</taxon>
        <taxon>Spirochaetaceae</taxon>
        <taxon>Salinispira</taxon>
    </lineage>
</organism>
<dbReference type="EMBL" id="CP006939">
    <property type="protein sequence ID" value="AHC14247.1"/>
    <property type="molecule type" value="Genomic_DNA"/>
</dbReference>
<dbReference type="AlphaFoldDB" id="V5WEK7"/>
<dbReference type="InterPro" id="IPR013783">
    <property type="entry name" value="Ig-like_fold"/>
</dbReference>
<accession>V5WEK7</accession>
<dbReference type="HOGENOM" id="CLU_686779_0_0_12"/>
<gene>
    <name evidence="1" type="ORF">L21SP2_0825</name>
</gene>
<protein>
    <recommendedName>
        <fullName evidence="3">Tetratricopeptide repeat protein</fullName>
    </recommendedName>
</protein>
<dbReference type="Gene3D" id="2.60.40.10">
    <property type="entry name" value="Immunoglobulins"/>
    <property type="match status" value="1"/>
</dbReference>
<sequence>MPIIVTEAMKSANAAAEKLIILMLMMTALIVLPAAAQSGELPEEDLSESQVFTPYVSRFRTAVSGNKVRLTWIDVPELENERYRLYRSDSEIFPGTLDEAMALQDIPEGTQSYVDELRKNGAYHYALLTLDETGEEIPLLIPFQNKTVLATVINSFPEESRAAGIAAIKASPSDDSIQISYDVVGNYGNISLFRSTSPILNFDDLETAQKVDELPPGQESYSDFVLPGIPYYYAVVDDFASDEDGEILVRGQNTLAEPVELPLGSGFTSLRQGSGETLPILVLNTSVVSGDRLPPSGVEIPSRTGISENTRQAVASLMEPITLDSKPRALPDILPRERELSKAEGRDRVLAEIVQGSFALENYDIARRQLERLLSLSPTGELGFRTRYYYAQSLYFLGRIQDAFLQFLLLQEDGYSIITPWMNRILDELS</sequence>
<dbReference type="KEGG" id="slr:L21SP2_0825"/>
<proteinExistence type="predicted"/>
<dbReference type="PATRIC" id="fig|1307761.3.peg.826"/>
<evidence type="ECO:0008006" key="3">
    <source>
        <dbReference type="Google" id="ProtNLM"/>
    </source>
</evidence>
<evidence type="ECO:0000313" key="2">
    <source>
        <dbReference type="Proteomes" id="UP000018680"/>
    </source>
</evidence>